<dbReference type="Gene3D" id="3.40.50.300">
    <property type="entry name" value="P-loop containing nucleotide triphosphate hydrolases"/>
    <property type="match status" value="1"/>
</dbReference>
<evidence type="ECO:0000256" key="2">
    <source>
        <dbReference type="ARBA" id="ARBA00022741"/>
    </source>
</evidence>
<feature type="domain" description="Bacterial type II secretion system protein E" evidence="4">
    <location>
        <begin position="207"/>
        <end position="221"/>
    </location>
</feature>
<dbReference type="PANTHER" id="PTHR30258:SF2">
    <property type="entry name" value="COMG OPERON PROTEIN 1"/>
    <property type="match status" value="1"/>
</dbReference>
<dbReference type="InterPro" id="IPR001482">
    <property type="entry name" value="T2SS/T4SS_dom"/>
</dbReference>
<keyword evidence="3" id="KW-0067">ATP-binding</keyword>
<dbReference type="Pfam" id="PF00437">
    <property type="entry name" value="T2SSE"/>
    <property type="match status" value="1"/>
</dbReference>
<reference evidence="5" key="1">
    <citation type="submission" date="2019-03" db="EMBL/GenBank/DDBJ databases">
        <title>Lake Tanganyika Metagenome-Assembled Genomes (MAGs).</title>
        <authorList>
            <person name="Tran P."/>
        </authorList>
    </citation>
    <scope>NUCLEOTIDE SEQUENCE</scope>
    <source>
        <strain evidence="5">K_DeepCast_150m_m2_040</strain>
    </source>
</reference>
<name>A0A937XHI3_UNCW3</name>
<dbReference type="AlphaFoldDB" id="A0A937XHI3"/>
<comment type="similarity">
    <text evidence="1">Belongs to the GSP E family.</text>
</comment>
<dbReference type="GO" id="GO:0016887">
    <property type="term" value="F:ATP hydrolysis activity"/>
    <property type="evidence" value="ECO:0007669"/>
    <property type="project" value="TreeGrafter"/>
</dbReference>
<evidence type="ECO:0000313" key="6">
    <source>
        <dbReference type="Proteomes" id="UP000779900"/>
    </source>
</evidence>
<dbReference type="Gene3D" id="3.30.450.90">
    <property type="match status" value="1"/>
</dbReference>
<dbReference type="InterPro" id="IPR003593">
    <property type="entry name" value="AAA+_ATPase"/>
</dbReference>
<protein>
    <submittedName>
        <fullName evidence="5">Type II/IV secretion system protein</fullName>
    </submittedName>
</protein>
<evidence type="ECO:0000313" key="5">
    <source>
        <dbReference type="EMBL" id="MBM3331165.1"/>
    </source>
</evidence>
<organism evidence="5 6">
    <name type="scientific">candidate division WOR-3 bacterium</name>
    <dbReference type="NCBI Taxonomy" id="2052148"/>
    <lineage>
        <taxon>Bacteria</taxon>
        <taxon>Bacteria division WOR-3</taxon>
    </lineage>
</organism>
<keyword evidence="2" id="KW-0547">Nucleotide-binding</keyword>
<sequence length="388" mass="42608">MAEDQSAVRFVNDLLARAVAENASDVHIEPQENQVRVRIRVDGMLRDTDRPPLAMGPAITAHIKVLGDLDISEKRMAQDGRFDLRVAARTIDVRLSTFPTIYGESVVLRLLDRAQKPLSLTELGMGAGMATEFEKLFRQPHGILLVTGPTGSGKTTTLNTVLHDIRCEEKNIVTIEDPVEYRLGGIRQCQVNRKAGITFSEGLRSLLRQDPDIIMVGEIRDSETAEIAFQAALTGHLVLSTLHTNDAAGALTRLVDMKVEPFLISSSVLGVLAQRLVRRVCKRCAESYVPPEPILRRLGAQSGAKFKRGVGCPECNDLGYRGRIGIYELLPLDSTIRRMVMENKSADDIKQLAVKMGLVPLREDAAAKARAGLTTAEEVIRVTQDAPV</sequence>
<proteinExistence type="inferred from homology"/>
<accession>A0A937XHI3</accession>
<evidence type="ECO:0000259" key="4">
    <source>
        <dbReference type="PROSITE" id="PS00662"/>
    </source>
</evidence>
<dbReference type="Proteomes" id="UP000779900">
    <property type="component" value="Unassembled WGS sequence"/>
</dbReference>
<dbReference type="SUPFAM" id="SSF52540">
    <property type="entry name" value="P-loop containing nucleoside triphosphate hydrolases"/>
    <property type="match status" value="1"/>
</dbReference>
<dbReference type="CDD" id="cd01129">
    <property type="entry name" value="PulE-GspE-like"/>
    <property type="match status" value="1"/>
</dbReference>
<evidence type="ECO:0000256" key="3">
    <source>
        <dbReference type="ARBA" id="ARBA00022840"/>
    </source>
</evidence>
<comment type="caution">
    <text evidence="5">The sequence shown here is derived from an EMBL/GenBank/DDBJ whole genome shotgun (WGS) entry which is preliminary data.</text>
</comment>
<gene>
    <name evidence="5" type="ORF">FJY68_04845</name>
</gene>
<dbReference type="SMART" id="SM00382">
    <property type="entry name" value="AAA"/>
    <property type="match status" value="1"/>
</dbReference>
<evidence type="ECO:0000256" key="1">
    <source>
        <dbReference type="ARBA" id="ARBA00006611"/>
    </source>
</evidence>
<dbReference type="EMBL" id="VGIR01000020">
    <property type="protein sequence ID" value="MBM3331165.1"/>
    <property type="molecule type" value="Genomic_DNA"/>
</dbReference>
<dbReference type="PANTHER" id="PTHR30258">
    <property type="entry name" value="TYPE II SECRETION SYSTEM PROTEIN GSPE-RELATED"/>
    <property type="match status" value="1"/>
</dbReference>
<dbReference type="InterPro" id="IPR027417">
    <property type="entry name" value="P-loop_NTPase"/>
</dbReference>
<dbReference type="PROSITE" id="PS00662">
    <property type="entry name" value="T2SP_E"/>
    <property type="match status" value="1"/>
</dbReference>
<dbReference type="FunFam" id="3.40.50.300:FF:000398">
    <property type="entry name" value="Type IV pilus assembly ATPase PilB"/>
    <property type="match status" value="1"/>
</dbReference>
<dbReference type="GO" id="GO:0005886">
    <property type="term" value="C:plasma membrane"/>
    <property type="evidence" value="ECO:0007669"/>
    <property type="project" value="TreeGrafter"/>
</dbReference>
<dbReference type="GO" id="GO:0005524">
    <property type="term" value="F:ATP binding"/>
    <property type="evidence" value="ECO:0007669"/>
    <property type="project" value="UniProtKB-KW"/>
</dbReference>